<evidence type="ECO:0000313" key="2">
    <source>
        <dbReference type="Proteomes" id="UP001500620"/>
    </source>
</evidence>
<evidence type="ECO:0000313" key="1">
    <source>
        <dbReference type="EMBL" id="GAA4260408.1"/>
    </source>
</evidence>
<accession>A0ABP8DNN2</accession>
<organism evidence="1 2">
    <name type="scientific">Dactylosporangium darangshiense</name>
    <dbReference type="NCBI Taxonomy" id="579108"/>
    <lineage>
        <taxon>Bacteria</taxon>
        <taxon>Bacillati</taxon>
        <taxon>Actinomycetota</taxon>
        <taxon>Actinomycetes</taxon>
        <taxon>Micromonosporales</taxon>
        <taxon>Micromonosporaceae</taxon>
        <taxon>Dactylosporangium</taxon>
    </lineage>
</organism>
<keyword evidence="2" id="KW-1185">Reference proteome</keyword>
<name>A0ABP8DNN2_9ACTN</name>
<protein>
    <submittedName>
        <fullName evidence="1">Uncharacterized protein</fullName>
    </submittedName>
</protein>
<dbReference type="EMBL" id="BAABAT010000040">
    <property type="protein sequence ID" value="GAA4260408.1"/>
    <property type="molecule type" value="Genomic_DNA"/>
</dbReference>
<gene>
    <name evidence="1" type="ORF">GCM10022255_088950</name>
</gene>
<sequence>MDDGEPTERRAVAAVITAPARQAGTAASSPVVRVAWRALRTARQWLCLSHPAFGQQPGQDALHRGPGTYDCAKYEPQMMLAPASTGTATCVMR</sequence>
<reference evidence="2" key="1">
    <citation type="journal article" date="2019" name="Int. J. Syst. Evol. Microbiol.">
        <title>The Global Catalogue of Microorganisms (GCM) 10K type strain sequencing project: providing services to taxonomists for standard genome sequencing and annotation.</title>
        <authorList>
            <consortium name="The Broad Institute Genomics Platform"/>
            <consortium name="The Broad Institute Genome Sequencing Center for Infectious Disease"/>
            <person name="Wu L."/>
            <person name="Ma J."/>
        </authorList>
    </citation>
    <scope>NUCLEOTIDE SEQUENCE [LARGE SCALE GENOMIC DNA]</scope>
    <source>
        <strain evidence="2">JCM 17441</strain>
    </source>
</reference>
<dbReference type="Proteomes" id="UP001500620">
    <property type="component" value="Unassembled WGS sequence"/>
</dbReference>
<comment type="caution">
    <text evidence="1">The sequence shown here is derived from an EMBL/GenBank/DDBJ whole genome shotgun (WGS) entry which is preliminary data.</text>
</comment>
<proteinExistence type="predicted"/>